<proteinExistence type="predicted"/>
<sequence length="101" mass="10346">MGTIHSTVGTTKTTTVQASPSGTMTVNQQVTPAVVTRTVTGTVSASTVVDGPCSNVPAAGSTAYSTTTVSSNMPDSYTTTTYSFTYVTARQSGMTTSYGRK</sequence>
<evidence type="ECO:0000313" key="2">
    <source>
        <dbReference type="Proteomes" id="UP001186974"/>
    </source>
</evidence>
<name>A0ACC3DKB9_9PEZI</name>
<protein>
    <submittedName>
        <fullName evidence="1">Uncharacterized protein</fullName>
    </submittedName>
</protein>
<gene>
    <name evidence="1" type="ORF">LTS18_011071</name>
</gene>
<reference evidence="1" key="1">
    <citation type="submission" date="2024-09" db="EMBL/GenBank/DDBJ databases">
        <title>Black Yeasts Isolated from many extreme environments.</title>
        <authorList>
            <person name="Coleine C."/>
            <person name="Stajich J.E."/>
            <person name="Selbmann L."/>
        </authorList>
    </citation>
    <scope>NUCLEOTIDE SEQUENCE</scope>
    <source>
        <strain evidence="1">CCFEE 5737</strain>
    </source>
</reference>
<accession>A0ACC3DKB9</accession>
<comment type="caution">
    <text evidence="1">The sequence shown here is derived from an EMBL/GenBank/DDBJ whole genome shotgun (WGS) entry which is preliminary data.</text>
</comment>
<dbReference type="EMBL" id="JAWDJW010003156">
    <property type="protein sequence ID" value="KAK3077156.1"/>
    <property type="molecule type" value="Genomic_DNA"/>
</dbReference>
<organism evidence="1 2">
    <name type="scientific">Coniosporium uncinatum</name>
    <dbReference type="NCBI Taxonomy" id="93489"/>
    <lineage>
        <taxon>Eukaryota</taxon>
        <taxon>Fungi</taxon>
        <taxon>Dikarya</taxon>
        <taxon>Ascomycota</taxon>
        <taxon>Pezizomycotina</taxon>
        <taxon>Dothideomycetes</taxon>
        <taxon>Dothideomycetes incertae sedis</taxon>
        <taxon>Coniosporium</taxon>
    </lineage>
</organism>
<keyword evidence="2" id="KW-1185">Reference proteome</keyword>
<dbReference type="Proteomes" id="UP001186974">
    <property type="component" value="Unassembled WGS sequence"/>
</dbReference>
<evidence type="ECO:0000313" key="1">
    <source>
        <dbReference type="EMBL" id="KAK3077156.1"/>
    </source>
</evidence>